<protein>
    <submittedName>
        <fullName evidence="5">Ketoreductase</fullName>
    </submittedName>
</protein>
<dbReference type="AlphaFoldDB" id="A0AAV9SX19"/>
<keyword evidence="1" id="KW-0560">Oxidoreductase</keyword>
<evidence type="ECO:0000256" key="3">
    <source>
        <dbReference type="SAM" id="MobiDB-lite"/>
    </source>
</evidence>
<dbReference type="InterPro" id="IPR036291">
    <property type="entry name" value="NAD(P)-bd_dom_sf"/>
</dbReference>
<feature type="compositionally biased region" description="Acidic residues" evidence="3">
    <location>
        <begin position="408"/>
        <end position="418"/>
    </location>
</feature>
<dbReference type="Pfam" id="PF01370">
    <property type="entry name" value="Epimerase"/>
    <property type="match status" value="1"/>
</dbReference>
<sequence>MTKVLLTGGSGFIASHILKVLLLRGYDVVTTVRNEEKANKLRVAKGDVGPDRLRVELIPDISAPGAFDEVLQIPGIEAVIHAASPFHFNFNDAQKEVIEPALGGTLSLLKAAKKYGKDVKRVVITSSFAAILDNARMDDPNTIYTEESWNPATIDHITRSKDIAYRVSKKLAEKAAWDFVASEKPHYTLSTIDPPLVFGPLAHSLGSLGEINTSNSAVADLLSGKWREAIPDSLVFVWADVRDVALAHVLAVEKEEAASQRFLTIGGWFCNRDIVDIVQRNFPEYADRLPGPDVKGGELPRKDEIPNTQQNQAREVIERRRTMFQLENNLEQFVSQAEQNALNRVFREVERATRAHYEDVARQAQQQNGVEPEIGRGTTISVYENDSDFRRLLRGVPRKSYASHPYESEDEDQPDDGDHESVFGSANQDSVRGAPHVPNVLPVDRAIQELRRLEEAQAAASRRLGEATWLGMKRGTAPGPETLVQPVYRMPGNSNPQNYDQMRIQGAIDQVERANAARELAFQQLGKVFYAMELPAGLASERDKPESQGESRSQRVSDA</sequence>
<feature type="region of interest" description="Disordered" evidence="3">
    <location>
        <begin position="538"/>
        <end position="559"/>
    </location>
</feature>
<name>A0AAV9SX19_9PEZI</name>
<organism evidence="5 6">
    <name type="scientific">Colletotrichum tabaci</name>
    <dbReference type="NCBI Taxonomy" id="1209068"/>
    <lineage>
        <taxon>Eukaryota</taxon>
        <taxon>Fungi</taxon>
        <taxon>Dikarya</taxon>
        <taxon>Ascomycota</taxon>
        <taxon>Pezizomycotina</taxon>
        <taxon>Sordariomycetes</taxon>
        <taxon>Hypocreomycetidae</taxon>
        <taxon>Glomerellales</taxon>
        <taxon>Glomerellaceae</taxon>
        <taxon>Colletotrichum</taxon>
        <taxon>Colletotrichum destructivum species complex</taxon>
    </lineage>
</organism>
<evidence type="ECO:0000313" key="6">
    <source>
        <dbReference type="Proteomes" id="UP001327957"/>
    </source>
</evidence>
<comment type="similarity">
    <text evidence="2">Belongs to the NAD(P)-dependent epimerase/dehydratase family. Dihydroflavonol-4-reductase subfamily.</text>
</comment>
<dbReference type="CDD" id="cd05227">
    <property type="entry name" value="AR_SDR_e"/>
    <property type="match status" value="1"/>
</dbReference>
<evidence type="ECO:0000256" key="2">
    <source>
        <dbReference type="ARBA" id="ARBA00023445"/>
    </source>
</evidence>
<dbReference type="SUPFAM" id="SSF51735">
    <property type="entry name" value="NAD(P)-binding Rossmann-fold domains"/>
    <property type="match status" value="1"/>
</dbReference>
<feature type="region of interest" description="Disordered" evidence="3">
    <location>
        <begin position="400"/>
        <end position="439"/>
    </location>
</feature>
<feature type="domain" description="NAD-dependent epimerase/dehydratase" evidence="4">
    <location>
        <begin position="4"/>
        <end position="261"/>
    </location>
</feature>
<dbReference type="PANTHER" id="PTHR10366:SF564">
    <property type="entry name" value="STEROL-4-ALPHA-CARBOXYLATE 3-DEHYDROGENASE, DECARBOXYLATING"/>
    <property type="match status" value="1"/>
</dbReference>
<dbReference type="Gene3D" id="3.40.50.720">
    <property type="entry name" value="NAD(P)-binding Rossmann-like Domain"/>
    <property type="match status" value="1"/>
</dbReference>
<proteinExistence type="inferred from homology"/>
<accession>A0AAV9SX19</accession>
<feature type="region of interest" description="Disordered" evidence="3">
    <location>
        <begin position="289"/>
        <end position="311"/>
    </location>
</feature>
<evidence type="ECO:0000256" key="1">
    <source>
        <dbReference type="ARBA" id="ARBA00023002"/>
    </source>
</evidence>
<feature type="compositionally biased region" description="Basic and acidic residues" evidence="3">
    <location>
        <begin position="295"/>
        <end position="305"/>
    </location>
</feature>
<feature type="compositionally biased region" description="Basic and acidic residues" evidence="3">
    <location>
        <begin position="540"/>
        <end position="559"/>
    </location>
</feature>
<dbReference type="EMBL" id="JASAOK010000049">
    <property type="protein sequence ID" value="KAK6208910.1"/>
    <property type="molecule type" value="Genomic_DNA"/>
</dbReference>
<dbReference type="InterPro" id="IPR001509">
    <property type="entry name" value="Epimerase_deHydtase"/>
</dbReference>
<dbReference type="GO" id="GO:0016616">
    <property type="term" value="F:oxidoreductase activity, acting on the CH-OH group of donors, NAD or NADP as acceptor"/>
    <property type="evidence" value="ECO:0007669"/>
    <property type="project" value="TreeGrafter"/>
</dbReference>
<dbReference type="Proteomes" id="UP001327957">
    <property type="component" value="Unassembled WGS sequence"/>
</dbReference>
<dbReference type="InterPro" id="IPR050425">
    <property type="entry name" value="NAD(P)_dehydrat-like"/>
</dbReference>
<gene>
    <name evidence="5" type="ORF">QIS74_12428</name>
</gene>
<keyword evidence="6" id="KW-1185">Reference proteome</keyword>
<evidence type="ECO:0000259" key="4">
    <source>
        <dbReference type="Pfam" id="PF01370"/>
    </source>
</evidence>
<reference evidence="5 6" key="1">
    <citation type="submission" date="2023-04" db="EMBL/GenBank/DDBJ databases">
        <title>Colletotrichum tabacum stain YC1 causing leaf anthracnose on Nicotiana tabacum(L.) cv.</title>
        <authorList>
            <person name="Ji Z."/>
            <person name="Wang M."/>
            <person name="Zhang J."/>
            <person name="Wang N."/>
            <person name="Zhou Z."/>
        </authorList>
    </citation>
    <scope>NUCLEOTIDE SEQUENCE [LARGE SCALE GENOMIC DNA]</scope>
    <source>
        <strain evidence="5 6">YC1</strain>
    </source>
</reference>
<evidence type="ECO:0000313" key="5">
    <source>
        <dbReference type="EMBL" id="KAK6208910.1"/>
    </source>
</evidence>
<dbReference type="PANTHER" id="PTHR10366">
    <property type="entry name" value="NAD DEPENDENT EPIMERASE/DEHYDRATASE"/>
    <property type="match status" value="1"/>
</dbReference>
<dbReference type="FunFam" id="3.40.50.720:FF:000191">
    <property type="entry name" value="Methylglyoxal reductase (NADPH-dependent)"/>
    <property type="match status" value="1"/>
</dbReference>
<comment type="caution">
    <text evidence="5">The sequence shown here is derived from an EMBL/GenBank/DDBJ whole genome shotgun (WGS) entry which is preliminary data.</text>
</comment>